<comment type="caution">
    <text evidence="2">The sequence shown here is derived from an EMBL/GenBank/DDBJ whole genome shotgun (WGS) entry which is preliminary data.</text>
</comment>
<protein>
    <submittedName>
        <fullName evidence="2">Uncharacterized protein</fullName>
    </submittedName>
</protein>
<keyword evidence="3" id="KW-1185">Reference proteome</keyword>
<feature type="region of interest" description="Disordered" evidence="1">
    <location>
        <begin position="1"/>
        <end position="40"/>
    </location>
</feature>
<dbReference type="EMBL" id="AWFH01000002">
    <property type="protein sequence ID" value="KCZ64598.1"/>
    <property type="molecule type" value="Genomic_DNA"/>
</dbReference>
<reference evidence="2 3" key="1">
    <citation type="journal article" date="2014" name="Antonie Van Leeuwenhoek">
        <title>Hyphomonas beringensis sp. nov. and Hyphomonas chukchiensis sp. nov., isolated from surface seawater of the Bering Sea and Chukchi Sea.</title>
        <authorList>
            <person name="Li C."/>
            <person name="Lai Q."/>
            <person name="Li G."/>
            <person name="Dong C."/>
            <person name="Wang J."/>
            <person name="Liao Y."/>
            <person name="Shao Z."/>
        </authorList>
    </citation>
    <scope>NUCLEOTIDE SEQUENCE [LARGE SCALE GENOMIC DNA]</scope>
    <source>
        <strain evidence="2 3">22II1-22F38</strain>
    </source>
</reference>
<evidence type="ECO:0000313" key="3">
    <source>
        <dbReference type="Proteomes" id="UP000024547"/>
    </source>
</evidence>
<accession>A0A059EAB6</accession>
<name>A0A059EAB6_9PROT</name>
<evidence type="ECO:0000313" key="2">
    <source>
        <dbReference type="EMBL" id="KCZ64598.1"/>
    </source>
</evidence>
<dbReference type="STRING" id="1280948.HY36_12190"/>
<dbReference type="Proteomes" id="UP000024547">
    <property type="component" value="Unassembled WGS sequence"/>
</dbReference>
<proteinExistence type="predicted"/>
<evidence type="ECO:0000256" key="1">
    <source>
        <dbReference type="SAM" id="MobiDB-lite"/>
    </source>
</evidence>
<feature type="compositionally biased region" description="Polar residues" evidence="1">
    <location>
        <begin position="18"/>
        <end position="40"/>
    </location>
</feature>
<organism evidence="2 3">
    <name type="scientific">Hyphomonas atlantica</name>
    <dbReference type="NCBI Taxonomy" id="1280948"/>
    <lineage>
        <taxon>Bacteria</taxon>
        <taxon>Pseudomonadati</taxon>
        <taxon>Pseudomonadota</taxon>
        <taxon>Alphaproteobacteria</taxon>
        <taxon>Hyphomonadales</taxon>
        <taxon>Hyphomonadaceae</taxon>
        <taxon>Hyphomonas</taxon>
    </lineage>
</organism>
<dbReference type="AlphaFoldDB" id="A0A059EAB6"/>
<sequence>MKMGSELAMGASRKSLATEATNNQRAIRQTRSDVLTAQVD</sequence>
<gene>
    <name evidence="2" type="ORF">HY36_12190</name>
</gene>